<comment type="caution">
    <text evidence="6">The sequence shown here is derived from an EMBL/GenBank/DDBJ whole genome shotgun (WGS) entry which is preliminary data.</text>
</comment>
<dbReference type="GO" id="GO:0052689">
    <property type="term" value="F:carboxylic ester hydrolase activity"/>
    <property type="evidence" value="ECO:0007669"/>
    <property type="project" value="UniProtKB-KW"/>
</dbReference>
<sequence length="498" mass="55617">RRSVLISAFLALALSDPTVRTEYGDVVGFAHNDAEVFLGVPFAAPPIGNLRFRLSVAHRPWTEPRQAKNWSDACVPHSREAVTHPASEDCLYLNIIAPNRSSASSLSPVLFFIHGGAFEIGNARMYGYEEFVEAYAKQGVVVVTIQYRIGVLGFLTLTSSDTMTGNYGMLDQVAALKFIHRNIRSFGGDPSRITVFGISAGGCAASMLTLSPLSRDLIAGSIEVSGTAHAGWAADNRVEIHSKDLVDAIGCDGERTIEDTEACVRNVSVAALYEGVQQISEAEFSLNMFKFGPRIDGYFAPNRYEEMTKDAPKIPVLTGINALESAYFTLMNLAPTIHRSSISKEEMSPFDVDQFEMKVRTLLDEFLEPQETEAATTDVLNFYLGADFREKYAQPKTEEIKWLLQQYSHFWGDIYFNMPARYRADERKQIGSEAYVYLWEHYNAGLFTEDDPVPASVHINEMPYLIGRQGLGAFEWTPEESRLRDRARQMIISFIKEG</sequence>
<dbReference type="SUPFAM" id="SSF53474">
    <property type="entry name" value="alpha/beta-Hydrolases"/>
    <property type="match status" value="1"/>
</dbReference>
<dbReference type="InterPro" id="IPR029058">
    <property type="entry name" value="AB_hydrolase_fold"/>
</dbReference>
<evidence type="ECO:0000256" key="1">
    <source>
        <dbReference type="ARBA" id="ARBA00005964"/>
    </source>
</evidence>
<dbReference type="Proteomes" id="UP001432027">
    <property type="component" value="Unassembled WGS sequence"/>
</dbReference>
<evidence type="ECO:0000259" key="5">
    <source>
        <dbReference type="Pfam" id="PF00135"/>
    </source>
</evidence>
<dbReference type="PANTHER" id="PTHR11559">
    <property type="entry name" value="CARBOXYLESTERASE"/>
    <property type="match status" value="1"/>
</dbReference>
<keyword evidence="7" id="KW-1185">Reference proteome</keyword>
<gene>
    <name evidence="6" type="ORF">PENTCL1PPCAC_14077</name>
</gene>
<dbReference type="AlphaFoldDB" id="A0AAV5T8K0"/>
<evidence type="ECO:0000256" key="4">
    <source>
        <dbReference type="RuleBase" id="RU361235"/>
    </source>
</evidence>
<proteinExistence type="inferred from homology"/>
<dbReference type="PROSITE" id="PS00941">
    <property type="entry name" value="CARBOXYLESTERASE_B_2"/>
    <property type="match status" value="1"/>
</dbReference>
<dbReference type="EC" id="3.1.1.-" evidence="4"/>
<dbReference type="InterPro" id="IPR002018">
    <property type="entry name" value="CarbesteraseB"/>
</dbReference>
<evidence type="ECO:0000313" key="6">
    <source>
        <dbReference type="EMBL" id="GMS91902.1"/>
    </source>
</evidence>
<dbReference type="PROSITE" id="PS00122">
    <property type="entry name" value="CARBOXYLESTERASE_B_1"/>
    <property type="match status" value="1"/>
</dbReference>
<feature type="signal peptide" evidence="4">
    <location>
        <begin position="1"/>
        <end position="21"/>
    </location>
</feature>
<name>A0AAV5T8K0_9BILA</name>
<evidence type="ECO:0000256" key="3">
    <source>
        <dbReference type="ARBA" id="ARBA00022801"/>
    </source>
</evidence>
<keyword evidence="4" id="KW-0732">Signal</keyword>
<organism evidence="6 7">
    <name type="scientific">Pristionchus entomophagus</name>
    <dbReference type="NCBI Taxonomy" id="358040"/>
    <lineage>
        <taxon>Eukaryota</taxon>
        <taxon>Metazoa</taxon>
        <taxon>Ecdysozoa</taxon>
        <taxon>Nematoda</taxon>
        <taxon>Chromadorea</taxon>
        <taxon>Rhabditida</taxon>
        <taxon>Rhabditina</taxon>
        <taxon>Diplogasteromorpha</taxon>
        <taxon>Diplogasteroidea</taxon>
        <taxon>Neodiplogasteridae</taxon>
        <taxon>Pristionchus</taxon>
    </lineage>
</organism>
<accession>A0AAV5T8K0</accession>
<evidence type="ECO:0000313" key="7">
    <source>
        <dbReference type="Proteomes" id="UP001432027"/>
    </source>
</evidence>
<dbReference type="Gene3D" id="3.40.50.1820">
    <property type="entry name" value="alpha/beta hydrolase"/>
    <property type="match status" value="1"/>
</dbReference>
<comment type="similarity">
    <text evidence="1 4">Belongs to the type-B carboxylesterase/lipase family.</text>
</comment>
<keyword evidence="3 4" id="KW-0378">Hydrolase</keyword>
<dbReference type="EMBL" id="BTSX01000004">
    <property type="protein sequence ID" value="GMS91902.1"/>
    <property type="molecule type" value="Genomic_DNA"/>
</dbReference>
<feature type="non-terminal residue" evidence="6">
    <location>
        <position position="1"/>
    </location>
</feature>
<feature type="chain" id="PRO_5043105494" description="Carboxylic ester hydrolase" evidence="4">
    <location>
        <begin position="22"/>
        <end position="498"/>
    </location>
</feature>
<dbReference type="Pfam" id="PF00135">
    <property type="entry name" value="COesterase"/>
    <property type="match status" value="1"/>
</dbReference>
<dbReference type="InterPro" id="IPR019819">
    <property type="entry name" value="Carboxylesterase_B_CS"/>
</dbReference>
<protein>
    <recommendedName>
        <fullName evidence="4">Carboxylic ester hydrolase</fullName>
        <ecNumber evidence="4">3.1.1.-</ecNumber>
    </recommendedName>
</protein>
<feature type="domain" description="Carboxylesterase type B" evidence="5">
    <location>
        <begin position="16"/>
        <end position="498"/>
    </location>
</feature>
<reference evidence="6" key="1">
    <citation type="submission" date="2023-10" db="EMBL/GenBank/DDBJ databases">
        <title>Genome assembly of Pristionchus species.</title>
        <authorList>
            <person name="Yoshida K."/>
            <person name="Sommer R.J."/>
        </authorList>
    </citation>
    <scope>NUCLEOTIDE SEQUENCE</scope>
    <source>
        <strain evidence="6">RS0144</strain>
    </source>
</reference>
<dbReference type="InterPro" id="IPR050309">
    <property type="entry name" value="Type-B_Carboxylest/Lipase"/>
</dbReference>
<dbReference type="InterPro" id="IPR019826">
    <property type="entry name" value="Carboxylesterase_B_AS"/>
</dbReference>
<feature type="non-terminal residue" evidence="6">
    <location>
        <position position="498"/>
    </location>
</feature>
<evidence type="ECO:0000256" key="2">
    <source>
        <dbReference type="ARBA" id="ARBA00022487"/>
    </source>
</evidence>
<keyword evidence="2" id="KW-0719">Serine esterase</keyword>